<dbReference type="AlphaFoldDB" id="A0A1B6KW15"/>
<reference evidence="1" key="1">
    <citation type="submission" date="2015-11" db="EMBL/GenBank/DDBJ databases">
        <title>De novo transcriptome assembly of four potential Pierce s Disease insect vectors from Arizona vineyards.</title>
        <authorList>
            <person name="Tassone E.E."/>
        </authorList>
    </citation>
    <scope>NUCLEOTIDE SEQUENCE</scope>
</reference>
<evidence type="ECO:0000313" key="1">
    <source>
        <dbReference type="EMBL" id="JAT15620.1"/>
    </source>
</evidence>
<feature type="non-terminal residue" evidence="1">
    <location>
        <position position="1"/>
    </location>
</feature>
<accession>A0A1B6KW15</accession>
<proteinExistence type="predicted"/>
<dbReference type="EMBL" id="GEBQ01024357">
    <property type="protein sequence ID" value="JAT15620.1"/>
    <property type="molecule type" value="Transcribed_RNA"/>
</dbReference>
<protein>
    <submittedName>
        <fullName evidence="1">Uncharacterized protein</fullName>
    </submittedName>
</protein>
<name>A0A1B6KW15_9HEMI</name>
<gene>
    <name evidence="1" type="ORF">g.50206</name>
</gene>
<sequence length="127" mass="14028">HCLPMMAVVTKRHDAVLDLLAAAVRPAPGVEVRRNQRVPFDRILAGRDVPDDMARLRPDLVVINNARNTVSIVDVTMPYEDGWRSIVDARERKYAAYAPLAQTLRAAGYTTTVDAFVVGSLGAWDRA</sequence>
<organism evidence="1">
    <name type="scientific">Graphocephala atropunctata</name>
    <dbReference type="NCBI Taxonomy" id="36148"/>
    <lineage>
        <taxon>Eukaryota</taxon>
        <taxon>Metazoa</taxon>
        <taxon>Ecdysozoa</taxon>
        <taxon>Arthropoda</taxon>
        <taxon>Hexapoda</taxon>
        <taxon>Insecta</taxon>
        <taxon>Pterygota</taxon>
        <taxon>Neoptera</taxon>
        <taxon>Paraneoptera</taxon>
        <taxon>Hemiptera</taxon>
        <taxon>Auchenorrhyncha</taxon>
        <taxon>Membracoidea</taxon>
        <taxon>Cicadellidae</taxon>
        <taxon>Cicadellinae</taxon>
        <taxon>Cicadellini</taxon>
        <taxon>Graphocephala</taxon>
    </lineage>
</organism>
<feature type="non-terminal residue" evidence="1">
    <location>
        <position position="127"/>
    </location>
</feature>